<accession>A0A5B7CYS0</accession>
<protein>
    <submittedName>
        <fullName evidence="2">Uncharacterized protein</fullName>
    </submittedName>
</protein>
<feature type="transmembrane region" description="Helical" evidence="1">
    <location>
        <begin position="20"/>
        <end position="39"/>
    </location>
</feature>
<proteinExistence type="predicted"/>
<keyword evidence="1" id="KW-1133">Transmembrane helix</keyword>
<evidence type="ECO:0000256" key="1">
    <source>
        <dbReference type="SAM" id="Phobius"/>
    </source>
</evidence>
<reference evidence="2 3" key="1">
    <citation type="submission" date="2019-05" db="EMBL/GenBank/DDBJ databases">
        <title>Another draft genome of Portunus trituberculatus and its Hox gene families provides insights of decapod evolution.</title>
        <authorList>
            <person name="Jeong J.-H."/>
            <person name="Song I."/>
            <person name="Kim S."/>
            <person name="Choi T."/>
            <person name="Kim D."/>
            <person name="Ryu S."/>
            <person name="Kim W."/>
        </authorList>
    </citation>
    <scope>NUCLEOTIDE SEQUENCE [LARGE SCALE GENOMIC DNA]</scope>
    <source>
        <tissue evidence="2">Muscle</tissue>
    </source>
</reference>
<dbReference type="AlphaFoldDB" id="A0A5B7CYS0"/>
<comment type="caution">
    <text evidence="2">The sequence shown here is derived from an EMBL/GenBank/DDBJ whole genome shotgun (WGS) entry which is preliminary data.</text>
</comment>
<dbReference type="EMBL" id="VSRR010000356">
    <property type="protein sequence ID" value="MPC14509.1"/>
    <property type="molecule type" value="Genomic_DNA"/>
</dbReference>
<sequence>MDVCLIPCSPPYPIHHCLPASLVVVVVVAAGLELILEVGSGVRGGGRDMSSTSPPHSINAHDNVSVVLERSGGGGGGGLVRGER</sequence>
<dbReference type="Proteomes" id="UP000324222">
    <property type="component" value="Unassembled WGS sequence"/>
</dbReference>
<keyword evidence="3" id="KW-1185">Reference proteome</keyword>
<evidence type="ECO:0000313" key="3">
    <source>
        <dbReference type="Proteomes" id="UP000324222"/>
    </source>
</evidence>
<gene>
    <name evidence="2" type="ORF">E2C01_007277</name>
</gene>
<keyword evidence="1" id="KW-0812">Transmembrane</keyword>
<keyword evidence="1" id="KW-0472">Membrane</keyword>
<evidence type="ECO:0000313" key="2">
    <source>
        <dbReference type="EMBL" id="MPC14509.1"/>
    </source>
</evidence>
<organism evidence="2 3">
    <name type="scientific">Portunus trituberculatus</name>
    <name type="common">Swimming crab</name>
    <name type="synonym">Neptunus trituberculatus</name>
    <dbReference type="NCBI Taxonomy" id="210409"/>
    <lineage>
        <taxon>Eukaryota</taxon>
        <taxon>Metazoa</taxon>
        <taxon>Ecdysozoa</taxon>
        <taxon>Arthropoda</taxon>
        <taxon>Crustacea</taxon>
        <taxon>Multicrustacea</taxon>
        <taxon>Malacostraca</taxon>
        <taxon>Eumalacostraca</taxon>
        <taxon>Eucarida</taxon>
        <taxon>Decapoda</taxon>
        <taxon>Pleocyemata</taxon>
        <taxon>Brachyura</taxon>
        <taxon>Eubrachyura</taxon>
        <taxon>Portunoidea</taxon>
        <taxon>Portunidae</taxon>
        <taxon>Portuninae</taxon>
        <taxon>Portunus</taxon>
    </lineage>
</organism>
<name>A0A5B7CYS0_PORTR</name>